<dbReference type="InterPro" id="IPR008910">
    <property type="entry name" value="MSC_TM_helix"/>
</dbReference>
<dbReference type="Proteomes" id="UP001595752">
    <property type="component" value="Unassembled WGS sequence"/>
</dbReference>
<name>A0ABV8B314_9BACI</name>
<feature type="transmembrane region" description="Helical" evidence="1">
    <location>
        <begin position="94"/>
        <end position="117"/>
    </location>
</feature>
<keyword evidence="1" id="KW-0812">Transmembrane</keyword>
<protein>
    <submittedName>
        <fullName evidence="2">Uncharacterized protein</fullName>
    </submittedName>
</protein>
<keyword evidence="1" id="KW-0472">Membrane</keyword>
<gene>
    <name evidence="2" type="ORF">ACFOU2_14530</name>
</gene>
<keyword evidence="3" id="KW-1185">Reference proteome</keyword>
<evidence type="ECO:0000313" key="2">
    <source>
        <dbReference type="EMBL" id="MFC3884642.1"/>
    </source>
</evidence>
<comment type="caution">
    <text evidence="2">The sequence shown here is derived from an EMBL/GenBank/DDBJ whole genome shotgun (WGS) entry which is preliminary data.</text>
</comment>
<dbReference type="RefSeq" id="WP_377916256.1">
    <property type="nucleotide sequence ID" value="NZ_JBHRZT010000052.1"/>
</dbReference>
<keyword evidence="1" id="KW-1133">Transmembrane helix</keyword>
<feature type="transmembrane region" description="Helical" evidence="1">
    <location>
        <begin position="42"/>
        <end position="60"/>
    </location>
</feature>
<dbReference type="Pfam" id="PF05552">
    <property type="entry name" value="MS_channel_1st_1"/>
    <property type="match status" value="1"/>
</dbReference>
<organism evidence="2 3">
    <name type="scientific">Bacillus songklensis</name>
    <dbReference type="NCBI Taxonomy" id="1069116"/>
    <lineage>
        <taxon>Bacteria</taxon>
        <taxon>Bacillati</taxon>
        <taxon>Bacillota</taxon>
        <taxon>Bacilli</taxon>
        <taxon>Bacillales</taxon>
        <taxon>Bacillaceae</taxon>
        <taxon>Bacillus</taxon>
    </lineage>
</organism>
<evidence type="ECO:0000313" key="3">
    <source>
        <dbReference type="Proteomes" id="UP001595752"/>
    </source>
</evidence>
<dbReference type="Gene3D" id="1.10.287.1260">
    <property type="match status" value="1"/>
</dbReference>
<dbReference type="EMBL" id="JBHRZT010000052">
    <property type="protein sequence ID" value="MFC3884642.1"/>
    <property type="molecule type" value="Genomic_DNA"/>
</dbReference>
<reference evidence="3" key="1">
    <citation type="journal article" date="2019" name="Int. J. Syst. Evol. Microbiol.">
        <title>The Global Catalogue of Microorganisms (GCM) 10K type strain sequencing project: providing services to taxonomists for standard genome sequencing and annotation.</title>
        <authorList>
            <consortium name="The Broad Institute Genomics Platform"/>
            <consortium name="The Broad Institute Genome Sequencing Center for Infectious Disease"/>
            <person name="Wu L."/>
            <person name="Ma J."/>
        </authorList>
    </citation>
    <scope>NUCLEOTIDE SEQUENCE [LARGE SCALE GENOMIC DNA]</scope>
    <source>
        <strain evidence="3">CCUG 61889</strain>
    </source>
</reference>
<accession>A0ABV8B314</accession>
<evidence type="ECO:0000256" key="1">
    <source>
        <dbReference type="SAM" id="Phobius"/>
    </source>
</evidence>
<sequence length="118" mass="13406">MFNIYFGSGNGLPYKINVGVENMNGNNLLRDWSYYTDRLPEFLLALVVLSVGWLTAKAIGNGIEKPLHKTKADNKLFSGLENRKYRPEKISGKVVYYLVLAFVFIIVFNILKAALIFQ</sequence>
<proteinExistence type="predicted"/>